<keyword evidence="1" id="KW-1133">Transmembrane helix</keyword>
<dbReference type="InterPro" id="IPR056121">
    <property type="entry name" value="DUF7704"/>
</dbReference>
<dbReference type="Pfam" id="PF24803">
    <property type="entry name" value="DUF7704"/>
    <property type="match status" value="1"/>
</dbReference>
<name>A0AA39X007_9PEZI</name>
<feature type="transmembrane region" description="Helical" evidence="1">
    <location>
        <begin position="87"/>
        <end position="104"/>
    </location>
</feature>
<evidence type="ECO:0000313" key="4">
    <source>
        <dbReference type="Proteomes" id="UP001175000"/>
    </source>
</evidence>
<keyword evidence="1" id="KW-0472">Membrane</keyword>
<accession>A0AA39X007</accession>
<proteinExistence type="predicted"/>
<gene>
    <name evidence="3" type="ORF">B0T14DRAFT_565639</name>
</gene>
<comment type="caution">
    <text evidence="3">The sequence shown here is derived from an EMBL/GenBank/DDBJ whole genome shotgun (WGS) entry which is preliminary data.</text>
</comment>
<evidence type="ECO:0000313" key="3">
    <source>
        <dbReference type="EMBL" id="KAK0624360.1"/>
    </source>
</evidence>
<reference evidence="3" key="1">
    <citation type="submission" date="2023-06" db="EMBL/GenBank/DDBJ databases">
        <title>Genome-scale phylogeny and comparative genomics of the fungal order Sordariales.</title>
        <authorList>
            <consortium name="Lawrence Berkeley National Laboratory"/>
            <person name="Hensen N."/>
            <person name="Bonometti L."/>
            <person name="Westerberg I."/>
            <person name="Brannstrom I.O."/>
            <person name="Guillou S."/>
            <person name="Cros-Aarteil S."/>
            <person name="Calhoun S."/>
            <person name="Haridas S."/>
            <person name="Kuo A."/>
            <person name="Mondo S."/>
            <person name="Pangilinan J."/>
            <person name="Riley R."/>
            <person name="Labutti K."/>
            <person name="Andreopoulos B."/>
            <person name="Lipzen A."/>
            <person name="Chen C."/>
            <person name="Yanf M."/>
            <person name="Daum C."/>
            <person name="Ng V."/>
            <person name="Clum A."/>
            <person name="Steindorff A."/>
            <person name="Ohm R."/>
            <person name="Martin F."/>
            <person name="Silar P."/>
            <person name="Natvig D."/>
            <person name="Lalanne C."/>
            <person name="Gautier V."/>
            <person name="Ament-Velasquez S.L."/>
            <person name="Kruys A."/>
            <person name="Hutchinson M.I."/>
            <person name="Powell A.J."/>
            <person name="Barry K."/>
            <person name="Miller A.N."/>
            <person name="Grigoriev I.V."/>
            <person name="Debuchy R."/>
            <person name="Gladieux P."/>
            <person name="Thoren M.H."/>
            <person name="Johannesson H."/>
        </authorList>
    </citation>
    <scope>NUCLEOTIDE SEQUENCE</scope>
    <source>
        <strain evidence="3">CBS 606.72</strain>
    </source>
</reference>
<organism evidence="3 4">
    <name type="scientific">Immersiella caudata</name>
    <dbReference type="NCBI Taxonomy" id="314043"/>
    <lineage>
        <taxon>Eukaryota</taxon>
        <taxon>Fungi</taxon>
        <taxon>Dikarya</taxon>
        <taxon>Ascomycota</taxon>
        <taxon>Pezizomycotina</taxon>
        <taxon>Sordariomycetes</taxon>
        <taxon>Sordariomycetidae</taxon>
        <taxon>Sordariales</taxon>
        <taxon>Lasiosphaeriaceae</taxon>
        <taxon>Immersiella</taxon>
    </lineage>
</organism>
<evidence type="ECO:0000256" key="1">
    <source>
        <dbReference type="SAM" id="Phobius"/>
    </source>
</evidence>
<feature type="transmembrane region" description="Helical" evidence="1">
    <location>
        <begin position="12"/>
        <end position="30"/>
    </location>
</feature>
<dbReference type="EMBL" id="JAULSU010000003">
    <property type="protein sequence ID" value="KAK0624360.1"/>
    <property type="molecule type" value="Genomic_DNA"/>
</dbReference>
<dbReference type="PANTHER" id="PTHR37019">
    <property type="entry name" value="CHROMOSOME 1, WHOLE GENOME SHOTGUN SEQUENCE"/>
    <property type="match status" value="1"/>
</dbReference>
<evidence type="ECO:0000259" key="2">
    <source>
        <dbReference type="Pfam" id="PF24803"/>
    </source>
</evidence>
<protein>
    <recommendedName>
        <fullName evidence="2">DUF7704 domain-containing protein</fullName>
    </recommendedName>
</protein>
<dbReference type="PANTHER" id="PTHR37019:SF2">
    <property type="entry name" value="EXPERA DOMAIN-CONTAINING PROTEIN"/>
    <property type="match status" value="1"/>
</dbReference>
<feature type="transmembrane region" description="Helical" evidence="1">
    <location>
        <begin position="50"/>
        <end position="75"/>
    </location>
</feature>
<keyword evidence="4" id="KW-1185">Reference proteome</keyword>
<keyword evidence="1" id="KW-0812">Transmembrane</keyword>
<feature type="domain" description="DUF7704" evidence="2">
    <location>
        <begin position="4"/>
        <end position="146"/>
    </location>
</feature>
<dbReference type="Proteomes" id="UP001175000">
    <property type="component" value="Unassembled WGS sequence"/>
</dbReference>
<dbReference type="AlphaFoldDB" id="A0AA39X007"/>
<sequence>MGRSALPTIPLIVFGIIEPLLLVVAYASGMKNPFVFFADQAPHHPIAASAFTPSAVAVSLQLINVYAFLAAVAVACSFTRDAFTARVYLFFISLADYGHVYAVYRAVGEEYFWNYAGWNSMVAGNVGVSLGLNVFRVLTLVGAFGPVRSTVAKGDLVKKRV</sequence>
<feature type="transmembrane region" description="Helical" evidence="1">
    <location>
        <begin position="124"/>
        <end position="144"/>
    </location>
</feature>